<comment type="caution">
    <text evidence="3">The sequence shown here is derived from an EMBL/GenBank/DDBJ whole genome shotgun (WGS) entry which is preliminary data.</text>
</comment>
<evidence type="ECO:0000256" key="1">
    <source>
        <dbReference type="SAM" id="MobiDB-lite"/>
    </source>
</evidence>
<evidence type="ECO:0000313" key="3">
    <source>
        <dbReference type="EMBL" id="PSS36020.1"/>
    </source>
</evidence>
<dbReference type="InParanoid" id="A0A2R6S179"/>
<feature type="domain" description="Myb/SANT-like" evidence="2">
    <location>
        <begin position="31"/>
        <end position="127"/>
    </location>
</feature>
<dbReference type="OrthoDB" id="640899at2759"/>
<sequence>MGRKNKQLESSQSTSHSQSQSEQKCRPYIVWNREMDSALASVLFDQMNQGNESDGDSKPQAYQAAVDHLNSTLHLNLTKENLKNRLKVWKRYYGVVTDVQKQSGFTWDDERKMIIVTTAEMKVWEAYALSNSEARGMQNKVIENWDDIVLLCGSSC</sequence>
<keyword evidence="4" id="KW-1185">Reference proteome</keyword>
<reference evidence="4" key="2">
    <citation type="journal article" date="2018" name="BMC Genomics">
        <title>A manually annotated Actinidia chinensis var. chinensis (kiwifruit) genome highlights the challenges associated with draft genomes and gene prediction in plants.</title>
        <authorList>
            <person name="Pilkington S.M."/>
            <person name="Crowhurst R."/>
            <person name="Hilario E."/>
            <person name="Nardozza S."/>
            <person name="Fraser L."/>
            <person name="Peng Y."/>
            <person name="Gunaseelan K."/>
            <person name="Simpson R."/>
            <person name="Tahir J."/>
            <person name="Deroles S.C."/>
            <person name="Templeton K."/>
            <person name="Luo Z."/>
            <person name="Davy M."/>
            <person name="Cheng C."/>
            <person name="McNeilage M."/>
            <person name="Scaglione D."/>
            <person name="Liu Y."/>
            <person name="Zhang Q."/>
            <person name="Datson P."/>
            <person name="De Silva N."/>
            <person name="Gardiner S.E."/>
            <person name="Bassett H."/>
            <person name="Chagne D."/>
            <person name="McCallum J."/>
            <person name="Dzierzon H."/>
            <person name="Deng C."/>
            <person name="Wang Y.Y."/>
            <person name="Barron L."/>
            <person name="Manako K."/>
            <person name="Bowen J."/>
            <person name="Foster T.M."/>
            <person name="Erridge Z.A."/>
            <person name="Tiffin H."/>
            <person name="Waite C.N."/>
            <person name="Davies K.M."/>
            <person name="Grierson E.P."/>
            <person name="Laing W.A."/>
            <person name="Kirk R."/>
            <person name="Chen X."/>
            <person name="Wood M."/>
            <person name="Montefiori M."/>
            <person name="Brummell D.A."/>
            <person name="Schwinn K.E."/>
            <person name="Catanach A."/>
            <person name="Fullerton C."/>
            <person name="Li D."/>
            <person name="Meiyalaghan S."/>
            <person name="Nieuwenhuizen N."/>
            <person name="Read N."/>
            <person name="Prakash R."/>
            <person name="Hunter D."/>
            <person name="Zhang H."/>
            <person name="McKenzie M."/>
            <person name="Knabel M."/>
            <person name="Harris A."/>
            <person name="Allan A.C."/>
            <person name="Gleave A."/>
            <person name="Chen A."/>
            <person name="Janssen B.J."/>
            <person name="Plunkett B."/>
            <person name="Ampomah-Dwamena C."/>
            <person name="Voogd C."/>
            <person name="Leif D."/>
            <person name="Lafferty D."/>
            <person name="Souleyre E.J.F."/>
            <person name="Varkonyi-Gasic E."/>
            <person name="Gambi F."/>
            <person name="Hanley J."/>
            <person name="Yao J.L."/>
            <person name="Cheung J."/>
            <person name="David K.M."/>
            <person name="Warren B."/>
            <person name="Marsh K."/>
            <person name="Snowden K.C."/>
            <person name="Lin-Wang K."/>
            <person name="Brian L."/>
            <person name="Martinez-Sanchez M."/>
            <person name="Wang M."/>
            <person name="Ileperuma N."/>
            <person name="Macnee N."/>
            <person name="Campin R."/>
            <person name="McAtee P."/>
            <person name="Drummond R.S.M."/>
            <person name="Espley R.V."/>
            <person name="Ireland H.S."/>
            <person name="Wu R."/>
            <person name="Atkinson R.G."/>
            <person name="Karunairetnam S."/>
            <person name="Bulley S."/>
            <person name="Chunkath S."/>
            <person name="Hanley Z."/>
            <person name="Storey R."/>
            <person name="Thrimawithana A.H."/>
            <person name="Thomson S."/>
            <person name="David C."/>
            <person name="Testolin R."/>
            <person name="Huang H."/>
            <person name="Hellens R.P."/>
            <person name="Schaffer R.J."/>
        </authorList>
    </citation>
    <scope>NUCLEOTIDE SEQUENCE [LARGE SCALE GENOMIC DNA]</scope>
    <source>
        <strain evidence="4">cv. Red5</strain>
    </source>
</reference>
<gene>
    <name evidence="3" type="ORF">CEY00_Acc00524</name>
</gene>
<dbReference type="AlphaFoldDB" id="A0A2R6S179"/>
<protein>
    <submittedName>
        <fullName evidence="3">L10-interacting MYB domain-containing protein</fullName>
    </submittedName>
</protein>
<reference evidence="3 4" key="1">
    <citation type="submission" date="2017-07" db="EMBL/GenBank/DDBJ databases">
        <title>An improved, manually edited Actinidia chinensis var. chinensis (kiwifruit) genome highlights the challenges associated with draft genomes and gene prediction in plants.</title>
        <authorList>
            <person name="Pilkington S."/>
            <person name="Crowhurst R."/>
            <person name="Hilario E."/>
            <person name="Nardozza S."/>
            <person name="Fraser L."/>
            <person name="Peng Y."/>
            <person name="Gunaseelan K."/>
            <person name="Simpson R."/>
            <person name="Tahir J."/>
            <person name="Deroles S."/>
            <person name="Templeton K."/>
            <person name="Luo Z."/>
            <person name="Davy M."/>
            <person name="Cheng C."/>
            <person name="Mcneilage M."/>
            <person name="Scaglione D."/>
            <person name="Liu Y."/>
            <person name="Zhang Q."/>
            <person name="Datson P."/>
            <person name="De Silva N."/>
            <person name="Gardiner S."/>
            <person name="Bassett H."/>
            <person name="Chagne D."/>
            <person name="Mccallum J."/>
            <person name="Dzierzon H."/>
            <person name="Deng C."/>
            <person name="Wang Y.-Y."/>
            <person name="Barron N."/>
            <person name="Manako K."/>
            <person name="Bowen J."/>
            <person name="Foster T."/>
            <person name="Erridge Z."/>
            <person name="Tiffin H."/>
            <person name="Waite C."/>
            <person name="Davies K."/>
            <person name="Grierson E."/>
            <person name="Laing W."/>
            <person name="Kirk R."/>
            <person name="Chen X."/>
            <person name="Wood M."/>
            <person name="Montefiori M."/>
            <person name="Brummell D."/>
            <person name="Schwinn K."/>
            <person name="Catanach A."/>
            <person name="Fullerton C."/>
            <person name="Li D."/>
            <person name="Meiyalaghan S."/>
            <person name="Nieuwenhuizen N."/>
            <person name="Read N."/>
            <person name="Prakash R."/>
            <person name="Hunter D."/>
            <person name="Zhang H."/>
            <person name="Mckenzie M."/>
            <person name="Knabel M."/>
            <person name="Harris A."/>
            <person name="Allan A."/>
            <person name="Chen A."/>
            <person name="Janssen B."/>
            <person name="Plunkett B."/>
            <person name="Dwamena C."/>
            <person name="Voogd C."/>
            <person name="Leif D."/>
            <person name="Lafferty D."/>
            <person name="Souleyre E."/>
            <person name="Varkonyi-Gasic E."/>
            <person name="Gambi F."/>
            <person name="Hanley J."/>
            <person name="Yao J.-L."/>
            <person name="Cheung J."/>
            <person name="David K."/>
            <person name="Warren B."/>
            <person name="Marsh K."/>
            <person name="Snowden K."/>
            <person name="Lin-Wang K."/>
            <person name="Brian L."/>
            <person name="Martinez-Sanchez M."/>
            <person name="Wang M."/>
            <person name="Ileperuma N."/>
            <person name="Macnee N."/>
            <person name="Campin R."/>
            <person name="Mcatee P."/>
            <person name="Drummond R."/>
            <person name="Espley R."/>
            <person name="Ireland H."/>
            <person name="Wu R."/>
            <person name="Atkinson R."/>
            <person name="Karunairetnam S."/>
            <person name="Bulley S."/>
            <person name="Chunkath S."/>
            <person name="Hanley Z."/>
            <person name="Storey R."/>
            <person name="Thrimawithana A."/>
            <person name="Thomson S."/>
            <person name="David C."/>
            <person name="Testolin R."/>
        </authorList>
    </citation>
    <scope>NUCLEOTIDE SEQUENCE [LARGE SCALE GENOMIC DNA]</scope>
    <source>
        <strain evidence="4">cv. Red5</strain>
        <tissue evidence="3">Young leaf</tissue>
    </source>
</reference>
<dbReference type="Gramene" id="PSS36020">
    <property type="protein sequence ID" value="PSS36020"/>
    <property type="gene ID" value="CEY00_Acc00524"/>
</dbReference>
<proteinExistence type="predicted"/>
<evidence type="ECO:0000259" key="2">
    <source>
        <dbReference type="Pfam" id="PF12776"/>
    </source>
</evidence>
<dbReference type="Pfam" id="PF12776">
    <property type="entry name" value="Myb_DNA-bind_3"/>
    <property type="match status" value="1"/>
</dbReference>
<evidence type="ECO:0000313" key="4">
    <source>
        <dbReference type="Proteomes" id="UP000241394"/>
    </source>
</evidence>
<dbReference type="PANTHER" id="PTHR46929:SF3">
    <property type="entry name" value="MYB_SANT-LIKE DOMAIN-CONTAINING PROTEIN"/>
    <property type="match status" value="1"/>
</dbReference>
<feature type="region of interest" description="Disordered" evidence="1">
    <location>
        <begin position="1"/>
        <end position="23"/>
    </location>
</feature>
<feature type="compositionally biased region" description="Low complexity" evidence="1">
    <location>
        <begin position="8"/>
        <end position="22"/>
    </location>
</feature>
<name>A0A2R6S179_ACTCC</name>
<dbReference type="PANTHER" id="PTHR46929">
    <property type="entry name" value="EXPRESSED PROTEIN"/>
    <property type="match status" value="1"/>
</dbReference>
<dbReference type="STRING" id="1590841.A0A2R6S179"/>
<organism evidence="3 4">
    <name type="scientific">Actinidia chinensis var. chinensis</name>
    <name type="common">Chinese soft-hair kiwi</name>
    <dbReference type="NCBI Taxonomy" id="1590841"/>
    <lineage>
        <taxon>Eukaryota</taxon>
        <taxon>Viridiplantae</taxon>
        <taxon>Streptophyta</taxon>
        <taxon>Embryophyta</taxon>
        <taxon>Tracheophyta</taxon>
        <taxon>Spermatophyta</taxon>
        <taxon>Magnoliopsida</taxon>
        <taxon>eudicotyledons</taxon>
        <taxon>Gunneridae</taxon>
        <taxon>Pentapetalae</taxon>
        <taxon>asterids</taxon>
        <taxon>Ericales</taxon>
        <taxon>Actinidiaceae</taxon>
        <taxon>Actinidia</taxon>
    </lineage>
</organism>
<dbReference type="InterPro" id="IPR024752">
    <property type="entry name" value="Myb/SANT-like_dom"/>
</dbReference>
<accession>A0A2R6S179</accession>
<dbReference type="EMBL" id="NKQK01000001">
    <property type="protein sequence ID" value="PSS36020.1"/>
    <property type="molecule type" value="Genomic_DNA"/>
</dbReference>
<dbReference type="OMA" id="AREGTHQ"/>
<dbReference type="Proteomes" id="UP000241394">
    <property type="component" value="Chromosome LG1"/>
</dbReference>